<organism evidence="2 3">
    <name type="scientific">Marinicella pacifica</name>
    <dbReference type="NCBI Taxonomy" id="1171543"/>
    <lineage>
        <taxon>Bacteria</taxon>
        <taxon>Pseudomonadati</taxon>
        <taxon>Pseudomonadota</taxon>
        <taxon>Gammaproteobacteria</taxon>
        <taxon>Lysobacterales</taxon>
        <taxon>Marinicellaceae</taxon>
        <taxon>Marinicella</taxon>
    </lineage>
</organism>
<dbReference type="Pfam" id="PF11534">
    <property type="entry name" value="HTHP"/>
    <property type="match status" value="1"/>
</dbReference>
<accession>A0A917FS53</accession>
<reference evidence="2" key="2">
    <citation type="submission" date="2020-09" db="EMBL/GenBank/DDBJ databases">
        <authorList>
            <person name="Sun Q."/>
            <person name="Zhou Y."/>
        </authorList>
    </citation>
    <scope>NUCLEOTIDE SEQUENCE</scope>
    <source>
        <strain evidence="2">CGMCC 1.12181</strain>
    </source>
</reference>
<dbReference type="AlphaFoldDB" id="A0A917FS53"/>
<dbReference type="InterPro" id="IPR038125">
    <property type="entry name" value="HTHP_sf"/>
</dbReference>
<name>A0A917FS53_9GAMM</name>
<dbReference type="Proteomes" id="UP000605253">
    <property type="component" value="Unassembled WGS sequence"/>
</dbReference>
<dbReference type="EMBL" id="BMEO01000013">
    <property type="protein sequence ID" value="GGG00911.1"/>
    <property type="molecule type" value="Genomic_DNA"/>
</dbReference>
<keyword evidence="1" id="KW-0732">Signal</keyword>
<proteinExistence type="predicted"/>
<dbReference type="InterPro" id="IPR021111">
    <property type="entry name" value="Hexamer_Tyr-coord_heme_pr_HTHP"/>
</dbReference>
<evidence type="ECO:0000313" key="3">
    <source>
        <dbReference type="Proteomes" id="UP000605253"/>
    </source>
</evidence>
<evidence type="ECO:0000256" key="1">
    <source>
        <dbReference type="SAM" id="SignalP"/>
    </source>
</evidence>
<evidence type="ECO:0000313" key="2">
    <source>
        <dbReference type="EMBL" id="GGG00911.1"/>
    </source>
</evidence>
<comment type="caution">
    <text evidence="2">The sequence shown here is derived from an EMBL/GenBank/DDBJ whole genome shotgun (WGS) entry which is preliminary data.</text>
</comment>
<keyword evidence="3" id="KW-1185">Reference proteome</keyword>
<gene>
    <name evidence="2" type="ORF">GCM10011365_22730</name>
</gene>
<feature type="chain" id="PRO_5036849753" description="Hexameric tyrosine-coordinated heme protein (HTHP)" evidence="1">
    <location>
        <begin position="25"/>
        <end position="113"/>
    </location>
</feature>
<feature type="signal peptide" evidence="1">
    <location>
        <begin position="1"/>
        <end position="24"/>
    </location>
</feature>
<evidence type="ECO:0008006" key="4">
    <source>
        <dbReference type="Google" id="ProtNLM"/>
    </source>
</evidence>
<reference evidence="2" key="1">
    <citation type="journal article" date="2014" name="Int. J. Syst. Evol. Microbiol.">
        <title>Complete genome sequence of Corynebacterium casei LMG S-19264T (=DSM 44701T), isolated from a smear-ripened cheese.</title>
        <authorList>
            <consortium name="US DOE Joint Genome Institute (JGI-PGF)"/>
            <person name="Walter F."/>
            <person name="Albersmeier A."/>
            <person name="Kalinowski J."/>
            <person name="Ruckert C."/>
        </authorList>
    </citation>
    <scope>NUCLEOTIDE SEQUENCE</scope>
    <source>
        <strain evidence="2">CGMCC 1.12181</strain>
    </source>
</reference>
<protein>
    <recommendedName>
        <fullName evidence="4">Hexameric tyrosine-coordinated heme protein (HTHP)</fullName>
    </recommendedName>
</protein>
<dbReference type="RefSeq" id="WP_229728341.1">
    <property type="nucleotide sequence ID" value="NZ_BAABJF010000031.1"/>
</dbReference>
<dbReference type="Gene3D" id="6.10.80.10">
    <property type="entry name" value="Hexameric tyrosine-coordinated heme protein (HTHP)"/>
    <property type="match status" value="1"/>
</dbReference>
<sequence length="113" mass="12993">MRIKTSLLWLSSLFLILTLTISQAEENKTMRTQKNDDYMPSLITDTPLEGRMLAITMVRKTIGAIQQDGDIKKAVRKEYQDDAALLMRAAELVAIEFKTIAIANNYWRDKQEK</sequence>